<dbReference type="SUPFAM" id="SSF52833">
    <property type="entry name" value="Thioredoxin-like"/>
    <property type="match status" value="1"/>
</dbReference>
<reference evidence="2 3" key="1">
    <citation type="submission" date="2018-02" db="EMBL/GenBank/DDBJ databases">
        <title>Genomic analysis of the strain RR4-38 isolated from a seawater recirculating aquaculture system.</title>
        <authorList>
            <person name="Kim Y.-S."/>
            <person name="Jang Y.H."/>
            <person name="Kim K.-H."/>
        </authorList>
    </citation>
    <scope>NUCLEOTIDE SEQUENCE [LARGE SCALE GENOMIC DNA]</scope>
    <source>
        <strain evidence="2 3">RR4-38</strain>
    </source>
</reference>
<gene>
    <name evidence="2" type="ORF">C5O00_10665</name>
</gene>
<evidence type="ECO:0000259" key="1">
    <source>
        <dbReference type="PROSITE" id="PS51352"/>
    </source>
</evidence>
<feature type="domain" description="Thioredoxin" evidence="1">
    <location>
        <begin position="302"/>
        <end position="441"/>
    </location>
</feature>
<dbReference type="KEGG" id="aue:C5O00_10665"/>
<name>A0A2S0HY34_9FLAO</name>
<sequence length="441" mass="51671">MTWIGGQIVNPKSDYVVLLKDNEVMDTIKLDSQNFFHYQSECIKPGLYSFRHHEYQIFYLEPGDSLMLRVNTVDFDESLTYSGTGAARNNLLMDLFLMNESENTLMPSLYRLKPVEFEAKIDSLRALRMELFNDYAENQGLCSDFKKVALANIDYDYYSKKELYTSANVTNQNLKPEDFPEDFYDYRKEIDFGNKELRAYYPYYRFLNRYFDNLAHSKNDNSGNYLNRNSFNHSYEKIKIIDSLVECEILKNSLLYTCARRYLINAKDIENEKQMVAIFNKTNTNPEHHEHIEKLAATTMQLTPGNILPNVMLVNYDNVMKDVHSIVNKPTVLYFWSAESVKHFRNLHSRAAELKSKYPEYDFKGINTDTHFKKWKEVVYKSGYNTNHEYQLDNVKDAEQKLLINSMNKAIIVDKNGIILDGHSNLFSPTIEENLLGYLNL</sequence>
<evidence type="ECO:0000313" key="2">
    <source>
        <dbReference type="EMBL" id="AVI51597.1"/>
    </source>
</evidence>
<evidence type="ECO:0000313" key="3">
    <source>
        <dbReference type="Proteomes" id="UP000238442"/>
    </source>
</evidence>
<dbReference type="InterPro" id="IPR013766">
    <property type="entry name" value="Thioredoxin_domain"/>
</dbReference>
<dbReference type="EMBL" id="CP027062">
    <property type="protein sequence ID" value="AVI51597.1"/>
    <property type="molecule type" value="Genomic_DNA"/>
</dbReference>
<dbReference type="InterPro" id="IPR012336">
    <property type="entry name" value="Thioredoxin-like_fold"/>
</dbReference>
<dbReference type="PROSITE" id="PS51352">
    <property type="entry name" value="THIOREDOXIN_2"/>
    <property type="match status" value="1"/>
</dbReference>
<proteinExistence type="predicted"/>
<dbReference type="Proteomes" id="UP000238442">
    <property type="component" value="Chromosome"/>
</dbReference>
<protein>
    <recommendedName>
        <fullName evidence="1">Thioredoxin domain-containing protein</fullName>
    </recommendedName>
</protein>
<accession>A0A2S0HY34</accession>
<organism evidence="2 3">
    <name type="scientific">Pukyongia salina</name>
    <dbReference type="NCBI Taxonomy" id="2094025"/>
    <lineage>
        <taxon>Bacteria</taxon>
        <taxon>Pseudomonadati</taxon>
        <taxon>Bacteroidota</taxon>
        <taxon>Flavobacteriia</taxon>
        <taxon>Flavobacteriales</taxon>
        <taxon>Flavobacteriaceae</taxon>
        <taxon>Pukyongia</taxon>
    </lineage>
</organism>
<dbReference type="AlphaFoldDB" id="A0A2S0HY34"/>
<dbReference type="Pfam" id="PF13905">
    <property type="entry name" value="Thioredoxin_8"/>
    <property type="match status" value="1"/>
</dbReference>
<dbReference type="InterPro" id="IPR036249">
    <property type="entry name" value="Thioredoxin-like_sf"/>
</dbReference>
<dbReference type="Gene3D" id="3.40.30.10">
    <property type="entry name" value="Glutaredoxin"/>
    <property type="match status" value="1"/>
</dbReference>
<keyword evidence="3" id="KW-1185">Reference proteome</keyword>